<dbReference type="PANTHER" id="PTHR32309">
    <property type="entry name" value="TYROSINE-PROTEIN KINASE"/>
    <property type="match status" value="1"/>
</dbReference>
<evidence type="ECO:0000256" key="1">
    <source>
        <dbReference type="ARBA" id="ARBA00004651"/>
    </source>
</evidence>
<protein>
    <recommendedName>
        <fullName evidence="8">Polysaccharide chain length determinant N-terminal domain-containing protein</fullName>
    </recommendedName>
</protein>
<dbReference type="Proteomes" id="UP000259273">
    <property type="component" value="Unassembled WGS sequence"/>
</dbReference>
<keyword evidence="3 7" id="KW-0812">Transmembrane</keyword>
<reference evidence="9 10" key="1">
    <citation type="journal article" date="2018" name="Nat. Biotechnol.">
        <title>A standardized bacterial taxonomy based on genome phylogeny substantially revises the tree of life.</title>
        <authorList>
            <person name="Parks D.H."/>
            <person name="Chuvochina M."/>
            <person name="Waite D.W."/>
            <person name="Rinke C."/>
            <person name="Skarshewski A."/>
            <person name="Chaumeil P.A."/>
            <person name="Hugenholtz P."/>
        </authorList>
    </citation>
    <scope>NUCLEOTIDE SEQUENCE [LARGE SCALE GENOMIC DNA]</scope>
    <source>
        <strain evidence="9">UBA9158</strain>
    </source>
</reference>
<evidence type="ECO:0000256" key="4">
    <source>
        <dbReference type="ARBA" id="ARBA00022989"/>
    </source>
</evidence>
<feature type="transmembrane region" description="Helical" evidence="7">
    <location>
        <begin position="35"/>
        <end position="54"/>
    </location>
</feature>
<keyword evidence="5 7" id="KW-0472">Membrane</keyword>
<keyword evidence="6" id="KW-0175">Coiled coil</keyword>
<dbReference type="PANTHER" id="PTHR32309:SF13">
    <property type="entry name" value="FERRIC ENTEROBACTIN TRANSPORT PROTEIN FEPE"/>
    <property type="match status" value="1"/>
</dbReference>
<feature type="transmembrane region" description="Helical" evidence="7">
    <location>
        <begin position="403"/>
        <end position="426"/>
    </location>
</feature>
<evidence type="ECO:0000259" key="8">
    <source>
        <dbReference type="Pfam" id="PF02706"/>
    </source>
</evidence>
<dbReference type="InterPro" id="IPR003856">
    <property type="entry name" value="LPS_length_determ_N"/>
</dbReference>
<dbReference type="EMBL" id="DMND01000079">
    <property type="protein sequence ID" value="HAN27173.1"/>
    <property type="molecule type" value="Genomic_DNA"/>
</dbReference>
<dbReference type="InterPro" id="IPR050445">
    <property type="entry name" value="Bact_polysacc_biosynth/exp"/>
</dbReference>
<dbReference type="SUPFAM" id="SSF160355">
    <property type="entry name" value="Bacterial polysaccharide co-polymerase-like"/>
    <property type="match status" value="1"/>
</dbReference>
<accession>A0A3C1KL43</accession>
<sequence>MSDRKLSNGAAVKPQPTVDDIDLLELCGDIWSHKVAVLLTALGSLLLATLYILLSRPIYQPVTTLRPPMSSDFVLLSEVGQIDISADEAFSKFVFEARSLDTQRSVYLRFRDRLYGTEASTNDSNEHDFLHDFIPALEVKLTGISGESVFIEPSLRIGFSCTNSSLCAEVANALAEEARMRARASVVSDVNAKVSTRIQVLESRLEQKAHILKVSDQDIIVQLQEADALRKLEIEDQIAALKQKARQLREDRIAEIKEALRIAESLDIPEPTTLQILAKQHAPSASVSVSADLSYATEPLYLRGTRLLQAELKALQSRTSDLYTTPEVRDLQAELYLLERNRRIQMLEARDNYTALAEGKGALRSEIAELRAYLDKDFSQVDMARVDQIAVAGTNAIKPRKGLLLALALVGGTFFGLAIALVMIAVENRRQPPPAADTAQ</sequence>
<dbReference type="GO" id="GO:0004713">
    <property type="term" value="F:protein tyrosine kinase activity"/>
    <property type="evidence" value="ECO:0007669"/>
    <property type="project" value="TreeGrafter"/>
</dbReference>
<evidence type="ECO:0000313" key="10">
    <source>
        <dbReference type="Proteomes" id="UP000259273"/>
    </source>
</evidence>
<evidence type="ECO:0000256" key="5">
    <source>
        <dbReference type="ARBA" id="ARBA00023136"/>
    </source>
</evidence>
<dbReference type="Pfam" id="PF02706">
    <property type="entry name" value="Wzz"/>
    <property type="match status" value="1"/>
</dbReference>
<dbReference type="AlphaFoldDB" id="A0A3C1KL43"/>
<feature type="coiled-coil region" evidence="6">
    <location>
        <begin position="231"/>
        <end position="258"/>
    </location>
</feature>
<gene>
    <name evidence="9" type="ORF">DCP75_05540</name>
</gene>
<evidence type="ECO:0000256" key="2">
    <source>
        <dbReference type="ARBA" id="ARBA00022475"/>
    </source>
</evidence>
<comment type="subcellular location">
    <subcellularLocation>
        <location evidence="1">Cell membrane</location>
        <topology evidence="1">Multi-pass membrane protein</topology>
    </subcellularLocation>
</comment>
<organism evidence="9 10">
    <name type="scientific">Haliea salexigens</name>
    <dbReference type="NCBI Taxonomy" id="287487"/>
    <lineage>
        <taxon>Bacteria</taxon>
        <taxon>Pseudomonadati</taxon>
        <taxon>Pseudomonadota</taxon>
        <taxon>Gammaproteobacteria</taxon>
        <taxon>Cellvibrionales</taxon>
        <taxon>Halieaceae</taxon>
        <taxon>Haliea</taxon>
    </lineage>
</organism>
<name>A0A3C1KL43_9GAMM</name>
<evidence type="ECO:0000256" key="7">
    <source>
        <dbReference type="SAM" id="Phobius"/>
    </source>
</evidence>
<keyword evidence="4 7" id="KW-1133">Transmembrane helix</keyword>
<dbReference type="GO" id="GO:0005886">
    <property type="term" value="C:plasma membrane"/>
    <property type="evidence" value="ECO:0007669"/>
    <property type="project" value="UniProtKB-SubCell"/>
</dbReference>
<feature type="domain" description="Polysaccharide chain length determinant N-terminal" evidence="8">
    <location>
        <begin position="19"/>
        <end position="72"/>
    </location>
</feature>
<evidence type="ECO:0000256" key="3">
    <source>
        <dbReference type="ARBA" id="ARBA00022692"/>
    </source>
</evidence>
<dbReference type="Gene3D" id="3.30.1890.10">
    <property type="entry name" value="FepE-like"/>
    <property type="match status" value="2"/>
</dbReference>
<evidence type="ECO:0000313" key="9">
    <source>
        <dbReference type="EMBL" id="HAN27173.1"/>
    </source>
</evidence>
<proteinExistence type="predicted"/>
<keyword evidence="2" id="KW-1003">Cell membrane</keyword>
<comment type="caution">
    <text evidence="9">The sequence shown here is derived from an EMBL/GenBank/DDBJ whole genome shotgun (WGS) entry which is preliminary data.</text>
</comment>
<evidence type="ECO:0000256" key="6">
    <source>
        <dbReference type="SAM" id="Coils"/>
    </source>
</evidence>